<feature type="region of interest" description="Disordered" evidence="1">
    <location>
        <begin position="1"/>
        <end position="21"/>
    </location>
</feature>
<feature type="transmembrane region" description="Helical" evidence="2">
    <location>
        <begin position="33"/>
        <end position="55"/>
    </location>
</feature>
<dbReference type="eggNOG" id="ENOG50327GC">
    <property type="taxonomic scope" value="Bacteria"/>
</dbReference>
<dbReference type="RefSeq" id="WP_012834680.1">
    <property type="nucleotide sequence ID" value="NC_013441.1"/>
</dbReference>
<accession>D0L9Z9</accession>
<evidence type="ECO:0000313" key="4">
    <source>
        <dbReference type="Proteomes" id="UP000001219"/>
    </source>
</evidence>
<protein>
    <submittedName>
        <fullName evidence="3">Uncharacterized protein</fullName>
    </submittedName>
</protein>
<sequence>MTRNGGPDGTHAPGPAHAPDGTTPRLRFSIAKLALYALGAGVVVLAISVPIIVVAARWSPIAGLVAVLIAVVAVIAAIGTVATRMVNSARDDYLTAQQQRPDTN</sequence>
<organism evidence="3 4">
    <name type="scientific">Gordonia bronchialis (strain ATCC 25592 / DSM 43247 / BCRC 13721 / JCM 3198 / KCTC 3076 / NBRC 16047 / NCTC 10667)</name>
    <name type="common">Rhodococcus bronchialis</name>
    <dbReference type="NCBI Taxonomy" id="526226"/>
    <lineage>
        <taxon>Bacteria</taxon>
        <taxon>Bacillati</taxon>
        <taxon>Actinomycetota</taxon>
        <taxon>Actinomycetes</taxon>
        <taxon>Mycobacteriales</taxon>
        <taxon>Gordoniaceae</taxon>
        <taxon>Gordonia</taxon>
    </lineage>
</organism>
<dbReference type="EMBL" id="CP001802">
    <property type="protein sequence ID" value="ACY22164.1"/>
    <property type="molecule type" value="Genomic_DNA"/>
</dbReference>
<keyword evidence="2" id="KW-0472">Membrane</keyword>
<keyword evidence="4" id="KW-1185">Reference proteome</keyword>
<gene>
    <name evidence="3" type="ordered locus">Gbro_2956</name>
</gene>
<dbReference type="STRING" id="526226.Gbro_2956"/>
<reference evidence="3 4" key="2">
    <citation type="journal article" date="2010" name="Stand. Genomic Sci.">
        <title>Complete genome sequence of Gordonia bronchialis type strain (3410).</title>
        <authorList>
            <person name="Ivanova N."/>
            <person name="Sikorski J."/>
            <person name="Jando M."/>
            <person name="Lapidus A."/>
            <person name="Nolan M."/>
            <person name="Lucas S."/>
            <person name="Del Rio T.G."/>
            <person name="Tice H."/>
            <person name="Copeland A."/>
            <person name="Cheng J.F."/>
            <person name="Chen F."/>
            <person name="Bruce D."/>
            <person name="Goodwin L."/>
            <person name="Pitluck S."/>
            <person name="Mavromatis K."/>
            <person name="Ovchinnikova G."/>
            <person name="Pati A."/>
            <person name="Chen A."/>
            <person name="Palaniappan K."/>
            <person name="Land M."/>
            <person name="Hauser L."/>
            <person name="Chang Y.J."/>
            <person name="Jeffries C.D."/>
            <person name="Chain P."/>
            <person name="Saunders E."/>
            <person name="Han C."/>
            <person name="Detter J.C."/>
            <person name="Brettin T."/>
            <person name="Rohde M."/>
            <person name="Goker M."/>
            <person name="Bristow J."/>
            <person name="Eisen J.A."/>
            <person name="Markowitz V."/>
            <person name="Hugenholtz P."/>
            <person name="Klenk H.P."/>
            <person name="Kyrpides N.C."/>
        </authorList>
    </citation>
    <scope>NUCLEOTIDE SEQUENCE [LARGE SCALE GENOMIC DNA]</scope>
    <source>
        <strain evidence="4">ATCC 25592 / DSM 43247 / BCRC 13721 / JCM 3198 / KCTC 3076 / NBRC 16047 / NCTC 10667</strain>
    </source>
</reference>
<keyword evidence="2" id="KW-0812">Transmembrane</keyword>
<evidence type="ECO:0000256" key="2">
    <source>
        <dbReference type="SAM" id="Phobius"/>
    </source>
</evidence>
<evidence type="ECO:0000256" key="1">
    <source>
        <dbReference type="SAM" id="MobiDB-lite"/>
    </source>
</evidence>
<reference evidence="4" key="1">
    <citation type="submission" date="2009-10" db="EMBL/GenBank/DDBJ databases">
        <title>The complete chromosome of Gordonia bronchialis DSM 43247.</title>
        <authorList>
            <consortium name="US DOE Joint Genome Institute (JGI-PGF)"/>
            <person name="Lucas S."/>
            <person name="Copeland A."/>
            <person name="Lapidus A."/>
            <person name="Glavina del Rio T."/>
            <person name="Dalin E."/>
            <person name="Tice H."/>
            <person name="Bruce D."/>
            <person name="Goodwin L."/>
            <person name="Pitluck S."/>
            <person name="Kyrpides N."/>
            <person name="Mavromatis K."/>
            <person name="Ivanova N."/>
            <person name="Ovchinnikova G."/>
            <person name="Saunders E."/>
            <person name="Brettin T."/>
            <person name="Detter J.C."/>
            <person name="Han C."/>
            <person name="Larimer F."/>
            <person name="Land M."/>
            <person name="Hauser L."/>
            <person name="Markowitz V."/>
            <person name="Cheng J.-F."/>
            <person name="Hugenholtz P."/>
            <person name="Woyke T."/>
            <person name="Wu D."/>
            <person name="Jando M."/>
            <person name="Schneider S."/>
            <person name="Goeker M."/>
            <person name="Klenk H.-P."/>
            <person name="Eisen J.A."/>
        </authorList>
    </citation>
    <scope>NUCLEOTIDE SEQUENCE [LARGE SCALE GENOMIC DNA]</scope>
    <source>
        <strain evidence="4">ATCC 25592 / DSM 43247 / BCRC 13721 / JCM 3198 / KCTC 3076 / NBRC 16047 / NCTC 10667</strain>
    </source>
</reference>
<dbReference type="Proteomes" id="UP000001219">
    <property type="component" value="Chromosome"/>
</dbReference>
<dbReference type="KEGG" id="gbr:Gbro_2956"/>
<name>D0L9Z9_GORB4</name>
<proteinExistence type="predicted"/>
<feature type="transmembrane region" description="Helical" evidence="2">
    <location>
        <begin position="61"/>
        <end position="82"/>
    </location>
</feature>
<evidence type="ECO:0000313" key="3">
    <source>
        <dbReference type="EMBL" id="ACY22164.1"/>
    </source>
</evidence>
<dbReference type="AlphaFoldDB" id="D0L9Z9"/>
<keyword evidence="2" id="KW-1133">Transmembrane helix</keyword>
<dbReference type="HOGENOM" id="CLU_181433_0_0_11"/>